<organism evidence="1">
    <name type="scientific">Woronichinia naegeliana WA131</name>
    <dbReference type="NCBI Taxonomy" id="2824559"/>
    <lineage>
        <taxon>Bacteria</taxon>
        <taxon>Bacillati</taxon>
        <taxon>Cyanobacteriota</taxon>
        <taxon>Cyanophyceae</taxon>
        <taxon>Synechococcales</taxon>
        <taxon>Coelosphaeriaceae</taxon>
        <taxon>Woronichinia</taxon>
    </lineage>
</organism>
<dbReference type="EMBL" id="CP073041">
    <property type="protein sequence ID" value="UXE60535.1"/>
    <property type="molecule type" value="Genomic_DNA"/>
</dbReference>
<protein>
    <submittedName>
        <fullName evidence="1">Uncharacterized protein</fullName>
    </submittedName>
</protein>
<dbReference type="Proteomes" id="UP001065613">
    <property type="component" value="Chromosome"/>
</dbReference>
<sequence>MMKSSLYLTTTVLPGNKIEIQTPELNVGQSVEIVVLIPDSSQSELSLEDRIAFLKFPLLERQKILKEQAESMVNHYQENSEWKELLTNDIIDY</sequence>
<dbReference type="KEGG" id="wna:KA717_34220"/>
<name>A0A977PWF9_9CYAN</name>
<proteinExistence type="predicted"/>
<accession>A0A977PWF9</accession>
<evidence type="ECO:0000313" key="1">
    <source>
        <dbReference type="EMBL" id="UXE60535.1"/>
    </source>
</evidence>
<reference evidence="1" key="1">
    <citation type="submission" date="2021-04" db="EMBL/GenBank/DDBJ databases">
        <title>Genome sequence of Woronichinia naegeliana from Washington state freshwater lake bloom.</title>
        <authorList>
            <person name="Dreher T.W."/>
        </authorList>
    </citation>
    <scope>NUCLEOTIDE SEQUENCE</scope>
    <source>
        <strain evidence="1">WA131</strain>
    </source>
</reference>
<dbReference type="AlphaFoldDB" id="A0A977PWF9"/>
<gene>
    <name evidence="1" type="ORF">KA717_34220</name>
</gene>